<dbReference type="Proteomes" id="UP000001514">
    <property type="component" value="Unassembled WGS sequence"/>
</dbReference>
<evidence type="ECO:0000313" key="3">
    <source>
        <dbReference type="Proteomes" id="UP000001514"/>
    </source>
</evidence>
<feature type="region of interest" description="Disordered" evidence="1">
    <location>
        <begin position="83"/>
        <end position="103"/>
    </location>
</feature>
<organism evidence="3">
    <name type="scientific">Selaginella moellendorffii</name>
    <name type="common">Spikemoss</name>
    <dbReference type="NCBI Taxonomy" id="88036"/>
    <lineage>
        <taxon>Eukaryota</taxon>
        <taxon>Viridiplantae</taxon>
        <taxon>Streptophyta</taxon>
        <taxon>Embryophyta</taxon>
        <taxon>Tracheophyta</taxon>
        <taxon>Lycopodiopsida</taxon>
        <taxon>Selaginellales</taxon>
        <taxon>Selaginellaceae</taxon>
        <taxon>Selaginella</taxon>
    </lineage>
</organism>
<evidence type="ECO:0000313" key="2">
    <source>
        <dbReference type="EMBL" id="EFJ19696.1"/>
    </source>
</evidence>
<gene>
    <name evidence="2" type="ORF">SELMODRAFT_418897</name>
</gene>
<dbReference type="KEGG" id="smo:SELMODRAFT_418897"/>
<protein>
    <submittedName>
        <fullName evidence="2">Uncharacterized protein</fullName>
    </submittedName>
</protein>
<accession>D8S759</accession>
<evidence type="ECO:0000256" key="1">
    <source>
        <dbReference type="SAM" id="MobiDB-lite"/>
    </source>
</evidence>
<dbReference type="InParanoid" id="D8S759"/>
<dbReference type="EMBL" id="GL377605">
    <property type="protein sequence ID" value="EFJ19696.1"/>
    <property type="molecule type" value="Genomic_DNA"/>
</dbReference>
<dbReference type="AlphaFoldDB" id="D8S759"/>
<keyword evidence="3" id="KW-1185">Reference proteome</keyword>
<dbReference type="HOGENOM" id="CLU_1974364_0_0_1"/>
<sequence length="127" mass="14980">MLESFRDFVRLCLDKREDDEYPAVAKQLVFFCTGNTEPYHGTISWRVVKDVVGRRPSAQERMFVFRAWDRGTQTCIWWKRQPERSKAHGNDAEAKEGDEKPLVLEESSTVRQRTLILELHKERLLRG</sequence>
<reference evidence="2 3" key="1">
    <citation type="journal article" date="2011" name="Science">
        <title>The Selaginella genome identifies genetic changes associated with the evolution of vascular plants.</title>
        <authorList>
            <person name="Banks J.A."/>
            <person name="Nishiyama T."/>
            <person name="Hasebe M."/>
            <person name="Bowman J.L."/>
            <person name="Gribskov M."/>
            <person name="dePamphilis C."/>
            <person name="Albert V.A."/>
            <person name="Aono N."/>
            <person name="Aoyama T."/>
            <person name="Ambrose B.A."/>
            <person name="Ashton N.W."/>
            <person name="Axtell M.J."/>
            <person name="Barker E."/>
            <person name="Barker M.S."/>
            <person name="Bennetzen J.L."/>
            <person name="Bonawitz N.D."/>
            <person name="Chapple C."/>
            <person name="Cheng C."/>
            <person name="Correa L.G."/>
            <person name="Dacre M."/>
            <person name="DeBarry J."/>
            <person name="Dreyer I."/>
            <person name="Elias M."/>
            <person name="Engstrom E.M."/>
            <person name="Estelle M."/>
            <person name="Feng L."/>
            <person name="Finet C."/>
            <person name="Floyd S.K."/>
            <person name="Frommer W.B."/>
            <person name="Fujita T."/>
            <person name="Gramzow L."/>
            <person name="Gutensohn M."/>
            <person name="Harholt J."/>
            <person name="Hattori M."/>
            <person name="Heyl A."/>
            <person name="Hirai T."/>
            <person name="Hiwatashi Y."/>
            <person name="Ishikawa M."/>
            <person name="Iwata M."/>
            <person name="Karol K.G."/>
            <person name="Koehler B."/>
            <person name="Kolukisaoglu U."/>
            <person name="Kubo M."/>
            <person name="Kurata T."/>
            <person name="Lalonde S."/>
            <person name="Li K."/>
            <person name="Li Y."/>
            <person name="Litt A."/>
            <person name="Lyons E."/>
            <person name="Manning G."/>
            <person name="Maruyama T."/>
            <person name="Michael T.P."/>
            <person name="Mikami K."/>
            <person name="Miyazaki S."/>
            <person name="Morinaga S."/>
            <person name="Murata T."/>
            <person name="Mueller-Roeber B."/>
            <person name="Nelson D.R."/>
            <person name="Obara M."/>
            <person name="Oguri Y."/>
            <person name="Olmstead R.G."/>
            <person name="Onodera N."/>
            <person name="Petersen B.L."/>
            <person name="Pils B."/>
            <person name="Prigge M."/>
            <person name="Rensing S.A."/>
            <person name="Riano-Pachon D.M."/>
            <person name="Roberts A.W."/>
            <person name="Sato Y."/>
            <person name="Scheller H.V."/>
            <person name="Schulz B."/>
            <person name="Schulz C."/>
            <person name="Shakirov E.V."/>
            <person name="Shibagaki N."/>
            <person name="Shinohara N."/>
            <person name="Shippen D.E."/>
            <person name="Soerensen I."/>
            <person name="Sotooka R."/>
            <person name="Sugimoto N."/>
            <person name="Sugita M."/>
            <person name="Sumikawa N."/>
            <person name="Tanurdzic M."/>
            <person name="Theissen G."/>
            <person name="Ulvskov P."/>
            <person name="Wakazuki S."/>
            <person name="Weng J.K."/>
            <person name="Willats W.W."/>
            <person name="Wipf D."/>
            <person name="Wolf P.G."/>
            <person name="Yang L."/>
            <person name="Zimmer A.D."/>
            <person name="Zhu Q."/>
            <person name="Mitros T."/>
            <person name="Hellsten U."/>
            <person name="Loque D."/>
            <person name="Otillar R."/>
            <person name="Salamov A."/>
            <person name="Schmutz J."/>
            <person name="Shapiro H."/>
            <person name="Lindquist E."/>
            <person name="Lucas S."/>
            <person name="Rokhsar D."/>
            <person name="Grigoriev I.V."/>
        </authorList>
    </citation>
    <scope>NUCLEOTIDE SEQUENCE [LARGE SCALE GENOMIC DNA]</scope>
</reference>
<proteinExistence type="predicted"/>
<name>D8S759_SELML</name>
<dbReference type="Gramene" id="EFJ19696">
    <property type="protein sequence ID" value="EFJ19696"/>
    <property type="gene ID" value="SELMODRAFT_418897"/>
</dbReference>